<keyword evidence="1" id="KW-0812">Transmembrane</keyword>
<keyword evidence="1" id="KW-1133">Transmembrane helix</keyword>
<evidence type="ECO:0000256" key="1">
    <source>
        <dbReference type="SAM" id="Phobius"/>
    </source>
</evidence>
<feature type="transmembrane region" description="Helical" evidence="1">
    <location>
        <begin position="12"/>
        <end position="30"/>
    </location>
</feature>
<name>A0A2P2QR70_RHIMU</name>
<organism evidence="2">
    <name type="scientific">Rhizophora mucronata</name>
    <name type="common">Asiatic mangrove</name>
    <dbReference type="NCBI Taxonomy" id="61149"/>
    <lineage>
        <taxon>Eukaryota</taxon>
        <taxon>Viridiplantae</taxon>
        <taxon>Streptophyta</taxon>
        <taxon>Embryophyta</taxon>
        <taxon>Tracheophyta</taxon>
        <taxon>Spermatophyta</taxon>
        <taxon>Magnoliopsida</taxon>
        <taxon>eudicotyledons</taxon>
        <taxon>Gunneridae</taxon>
        <taxon>Pentapetalae</taxon>
        <taxon>rosids</taxon>
        <taxon>fabids</taxon>
        <taxon>Malpighiales</taxon>
        <taxon>Rhizophoraceae</taxon>
        <taxon>Rhizophora</taxon>
    </lineage>
</organism>
<dbReference type="EMBL" id="GGEC01088941">
    <property type="protein sequence ID" value="MBX69425.1"/>
    <property type="molecule type" value="Transcribed_RNA"/>
</dbReference>
<accession>A0A2P2QR70</accession>
<proteinExistence type="predicted"/>
<dbReference type="AlphaFoldDB" id="A0A2P2QR70"/>
<protein>
    <submittedName>
        <fullName evidence="2">Uncharacterized protein</fullName>
    </submittedName>
</protein>
<evidence type="ECO:0000313" key="2">
    <source>
        <dbReference type="EMBL" id="MBX69425.1"/>
    </source>
</evidence>
<keyword evidence="1" id="KW-0472">Membrane</keyword>
<sequence>MALIVMGLLLDLGLFAQVSNILFYLGVAYGKP</sequence>
<reference evidence="2" key="1">
    <citation type="submission" date="2018-02" db="EMBL/GenBank/DDBJ databases">
        <title>Rhizophora mucronata_Transcriptome.</title>
        <authorList>
            <person name="Meera S.P."/>
            <person name="Sreeshan A."/>
            <person name="Augustine A."/>
        </authorList>
    </citation>
    <scope>NUCLEOTIDE SEQUENCE</scope>
    <source>
        <tissue evidence="2">Leaf</tissue>
    </source>
</reference>